<keyword evidence="3" id="KW-0233">DNA recombination</keyword>
<reference evidence="7 8" key="1">
    <citation type="journal article" date="2018" name="Sci. Rep.">
        <title>Genome Features and Biochemical Characteristics of a Robust, Fast Growing and Naturally Transformable Cyanobacterium Synechococcus elongatus PCC 11801 Isolated from India.</title>
        <authorList>
            <person name="Jaiswal D."/>
            <person name="Sengupta A."/>
            <person name="Sohoni S."/>
            <person name="Sengupta S."/>
            <person name="Phadnavis A.G."/>
            <person name="Pakrasi H.B."/>
            <person name="Wangikar P.P."/>
        </authorList>
    </citation>
    <scope>NUCLEOTIDE SEQUENCE [LARGE SCALE GENOMIC DNA]</scope>
    <source>
        <strain evidence="7 8">PCC 11801</strain>
    </source>
</reference>
<dbReference type="GO" id="GO:0003677">
    <property type="term" value="F:DNA binding"/>
    <property type="evidence" value="ECO:0007669"/>
    <property type="project" value="UniProtKB-UniRule"/>
</dbReference>
<dbReference type="InterPro" id="IPR011010">
    <property type="entry name" value="DNA_brk_join_enz"/>
</dbReference>
<organism evidence="7 8">
    <name type="scientific">Synechococcus elongatus PCC 11801</name>
    <dbReference type="NCBI Taxonomy" id="2219813"/>
    <lineage>
        <taxon>Bacteria</taxon>
        <taxon>Bacillati</taxon>
        <taxon>Cyanobacteriota</taxon>
        <taxon>Cyanophyceae</taxon>
        <taxon>Synechococcales</taxon>
        <taxon>Synechococcaceae</taxon>
        <taxon>Synechococcus</taxon>
    </lineage>
</organism>
<dbReference type="InterPro" id="IPR004107">
    <property type="entry name" value="Integrase_SAM-like_N"/>
</dbReference>
<dbReference type="Gene3D" id="1.10.150.130">
    <property type="match status" value="1"/>
</dbReference>
<dbReference type="RefSeq" id="WP_370538836.1">
    <property type="nucleotide sequence ID" value="NZ_CP030139.2"/>
</dbReference>
<protein>
    <submittedName>
        <fullName evidence="7">Tyrosine-type recombinase/integrase</fullName>
    </submittedName>
</protein>
<accession>A0AAQ3REF9</accession>
<dbReference type="GO" id="GO:0006310">
    <property type="term" value="P:DNA recombination"/>
    <property type="evidence" value="ECO:0007669"/>
    <property type="project" value="UniProtKB-KW"/>
</dbReference>
<feature type="domain" description="Tyr recombinase" evidence="5">
    <location>
        <begin position="133"/>
        <end position="202"/>
    </location>
</feature>
<dbReference type="InterPro" id="IPR050090">
    <property type="entry name" value="Tyrosine_recombinase_XerCD"/>
</dbReference>
<dbReference type="Pfam" id="PF00589">
    <property type="entry name" value="Phage_integrase"/>
    <property type="match status" value="1"/>
</dbReference>
<gene>
    <name evidence="7" type="ORF">DOP62_13485</name>
</gene>
<dbReference type="AlphaFoldDB" id="A0AAQ3REF9"/>
<dbReference type="InterPro" id="IPR002104">
    <property type="entry name" value="Integrase_catalytic"/>
</dbReference>
<evidence type="ECO:0000313" key="7">
    <source>
        <dbReference type="EMBL" id="WVS92300.1"/>
    </source>
</evidence>
<evidence type="ECO:0000256" key="4">
    <source>
        <dbReference type="PROSITE-ProRule" id="PRU01248"/>
    </source>
</evidence>
<keyword evidence="2 4" id="KW-0238">DNA-binding</keyword>
<keyword evidence="1" id="KW-0229">DNA integration</keyword>
<evidence type="ECO:0000256" key="2">
    <source>
        <dbReference type="ARBA" id="ARBA00023125"/>
    </source>
</evidence>
<feature type="domain" description="Core-binding (CB)" evidence="6">
    <location>
        <begin position="21"/>
        <end position="111"/>
    </location>
</feature>
<dbReference type="PROSITE" id="PS51900">
    <property type="entry name" value="CB"/>
    <property type="match status" value="1"/>
</dbReference>
<sequence length="202" mass="22525">MTSRAIARSSPTELVPSSSADTWEPALALWVHGRSPHTQRYYLQEARVFRHWVQKPLPQVTLADLQIYLDRLDQLPRGDRAVLLRHSPECLQASSRRRTVAVLKSLFSFLSKRLGVVPVNVAAAIHAPKVKDTLAERILPESIIQSLIAAAGNDRDRLILQVLYGAGVRVSELCSLRWQDLKARSPSDRNTDTSFSPAEAKG</sequence>
<dbReference type="SUPFAM" id="SSF56349">
    <property type="entry name" value="DNA breaking-rejoining enzymes"/>
    <property type="match status" value="1"/>
</dbReference>
<evidence type="ECO:0000259" key="6">
    <source>
        <dbReference type="PROSITE" id="PS51900"/>
    </source>
</evidence>
<dbReference type="GO" id="GO:0015074">
    <property type="term" value="P:DNA integration"/>
    <property type="evidence" value="ECO:0007669"/>
    <property type="project" value="UniProtKB-KW"/>
</dbReference>
<dbReference type="Proteomes" id="UP000267249">
    <property type="component" value="Chromosome"/>
</dbReference>
<dbReference type="InterPro" id="IPR010998">
    <property type="entry name" value="Integrase_recombinase_N"/>
</dbReference>
<evidence type="ECO:0000259" key="5">
    <source>
        <dbReference type="PROSITE" id="PS51898"/>
    </source>
</evidence>
<dbReference type="InterPro" id="IPR044068">
    <property type="entry name" value="CB"/>
</dbReference>
<dbReference type="EMBL" id="CP030139">
    <property type="protein sequence ID" value="WVS92300.1"/>
    <property type="molecule type" value="Genomic_DNA"/>
</dbReference>
<evidence type="ECO:0000313" key="8">
    <source>
        <dbReference type="Proteomes" id="UP000267249"/>
    </source>
</evidence>
<dbReference type="InterPro" id="IPR013762">
    <property type="entry name" value="Integrase-like_cat_sf"/>
</dbReference>
<dbReference type="Gene3D" id="1.10.443.10">
    <property type="entry name" value="Intergrase catalytic core"/>
    <property type="match status" value="1"/>
</dbReference>
<dbReference type="Pfam" id="PF02899">
    <property type="entry name" value="Phage_int_SAM_1"/>
    <property type="match status" value="1"/>
</dbReference>
<proteinExistence type="predicted"/>
<dbReference type="PANTHER" id="PTHR30349">
    <property type="entry name" value="PHAGE INTEGRASE-RELATED"/>
    <property type="match status" value="1"/>
</dbReference>
<dbReference type="PROSITE" id="PS51898">
    <property type="entry name" value="TYR_RECOMBINASE"/>
    <property type="match status" value="1"/>
</dbReference>
<evidence type="ECO:0000256" key="3">
    <source>
        <dbReference type="ARBA" id="ARBA00023172"/>
    </source>
</evidence>
<name>A0AAQ3REF9_SYNEL</name>
<evidence type="ECO:0000256" key="1">
    <source>
        <dbReference type="ARBA" id="ARBA00022908"/>
    </source>
</evidence>